<dbReference type="InterPro" id="IPR007055">
    <property type="entry name" value="BON_dom"/>
</dbReference>
<organism evidence="3 4">
    <name type="scientific">Thauera sedimentorum</name>
    <dbReference type="NCBI Taxonomy" id="2767595"/>
    <lineage>
        <taxon>Bacteria</taxon>
        <taxon>Pseudomonadati</taxon>
        <taxon>Pseudomonadota</taxon>
        <taxon>Betaproteobacteria</taxon>
        <taxon>Rhodocyclales</taxon>
        <taxon>Zoogloeaceae</taxon>
        <taxon>Thauera</taxon>
    </lineage>
</organism>
<keyword evidence="1" id="KW-0732">Signal</keyword>
<dbReference type="PROSITE" id="PS51257">
    <property type="entry name" value="PROKAR_LIPOPROTEIN"/>
    <property type="match status" value="1"/>
</dbReference>
<protein>
    <submittedName>
        <fullName evidence="3">BON domain-containing protein</fullName>
    </submittedName>
</protein>
<reference evidence="4" key="1">
    <citation type="submission" date="2023-07" db="EMBL/GenBank/DDBJ databases">
        <title>Thauera sp. CAU 1555 isolated from sand of Yaerae Beach.</title>
        <authorList>
            <person name="Kim W."/>
        </authorList>
    </citation>
    <scope>NUCLEOTIDE SEQUENCE [LARGE SCALE GENOMIC DNA]</scope>
    <source>
        <strain evidence="4">CAU 1555</strain>
    </source>
</reference>
<feature type="domain" description="BON" evidence="2">
    <location>
        <begin position="131"/>
        <end position="198"/>
    </location>
</feature>
<dbReference type="Pfam" id="PF04972">
    <property type="entry name" value="BON"/>
    <property type="match status" value="2"/>
</dbReference>
<dbReference type="PROSITE" id="PS50914">
    <property type="entry name" value="BON"/>
    <property type="match status" value="2"/>
</dbReference>
<dbReference type="PROSITE" id="PS51318">
    <property type="entry name" value="TAT"/>
    <property type="match status" value="1"/>
</dbReference>
<evidence type="ECO:0000313" key="4">
    <source>
        <dbReference type="Proteomes" id="UP000603602"/>
    </source>
</evidence>
<dbReference type="InterPro" id="IPR051686">
    <property type="entry name" value="Lipoprotein_DolP"/>
</dbReference>
<evidence type="ECO:0000256" key="1">
    <source>
        <dbReference type="ARBA" id="ARBA00022729"/>
    </source>
</evidence>
<dbReference type="SMART" id="SM00749">
    <property type="entry name" value="BON"/>
    <property type="match status" value="2"/>
</dbReference>
<dbReference type="EMBL" id="JACYTO010000001">
    <property type="protein sequence ID" value="MBD8501341.1"/>
    <property type="molecule type" value="Genomic_DNA"/>
</dbReference>
<dbReference type="PANTHER" id="PTHR34606">
    <property type="entry name" value="BON DOMAIN-CONTAINING PROTEIN"/>
    <property type="match status" value="1"/>
</dbReference>
<gene>
    <name evidence="3" type="ORF">IFO67_00395</name>
</gene>
<dbReference type="Proteomes" id="UP000603602">
    <property type="component" value="Unassembled WGS sequence"/>
</dbReference>
<sequence>MTTRTPSISRRNTLLALAALGSAATLQGCFPVVATGVGVGAAMVADRRTSGAYVEDEGIEWRTGNRIRERFGDAVHVNVTSYNRNVLLTGEAPNEQVRVEIERIATGVANVRAVINEVRVAGISPLSARANDAVTTSKVKARFVDAQTFGAHHVKVVTEANTVFLMGLVTRREADLATEVTRTTAGVSKVVRVFEYISDDEARRLDARIGTSGK</sequence>
<comment type="caution">
    <text evidence="3">The sequence shown here is derived from an EMBL/GenBank/DDBJ whole genome shotgun (WGS) entry which is preliminary data.</text>
</comment>
<name>A0ABR9B590_9RHOO</name>
<feature type="domain" description="BON" evidence="2">
    <location>
        <begin position="55"/>
        <end position="122"/>
    </location>
</feature>
<evidence type="ECO:0000313" key="3">
    <source>
        <dbReference type="EMBL" id="MBD8501341.1"/>
    </source>
</evidence>
<accession>A0ABR9B590</accession>
<proteinExistence type="predicted"/>
<keyword evidence="4" id="KW-1185">Reference proteome</keyword>
<dbReference type="InterPro" id="IPR014004">
    <property type="entry name" value="Transpt-assoc_nodulatn_dom_bac"/>
</dbReference>
<dbReference type="InterPro" id="IPR006311">
    <property type="entry name" value="TAT_signal"/>
</dbReference>
<evidence type="ECO:0000259" key="2">
    <source>
        <dbReference type="PROSITE" id="PS50914"/>
    </source>
</evidence>
<dbReference type="RefSeq" id="WP_187716205.1">
    <property type="nucleotide sequence ID" value="NZ_JACTAH010000001.1"/>
</dbReference>
<dbReference type="PANTHER" id="PTHR34606:SF4">
    <property type="entry name" value="OUTER MEMBRANE LIPOPROTEIN DOLP"/>
    <property type="match status" value="1"/>
</dbReference>